<dbReference type="InterPro" id="IPR011991">
    <property type="entry name" value="ArsR-like_HTH"/>
</dbReference>
<name>X0PY15_RHOWR</name>
<comment type="caution">
    <text evidence="5">The sequence shown here is derived from an EMBL/GenBank/DDBJ whole genome shotgun (WGS) entry which is preliminary data.</text>
</comment>
<dbReference type="EMBL" id="BAWF01000052">
    <property type="protein sequence ID" value="GAF48323.1"/>
    <property type="molecule type" value="Genomic_DNA"/>
</dbReference>
<feature type="domain" description="HTH hxlR-type" evidence="4">
    <location>
        <begin position="1"/>
        <end position="90"/>
    </location>
</feature>
<reference evidence="5 6" key="1">
    <citation type="submission" date="2014-02" db="EMBL/GenBank/DDBJ databases">
        <title>Whole genome shotgun sequence of Rhodococcus wratislaviensis NBRC 100605.</title>
        <authorList>
            <person name="Hosoyama A."/>
            <person name="Tsuchikane K."/>
            <person name="Yoshida I."/>
            <person name="Ohji S."/>
            <person name="Ichikawa N."/>
            <person name="Yamazoe A."/>
            <person name="Fujita N."/>
        </authorList>
    </citation>
    <scope>NUCLEOTIDE SEQUENCE [LARGE SCALE GENOMIC DNA]</scope>
    <source>
        <strain evidence="5 6">NBRC 100605</strain>
    </source>
</reference>
<dbReference type="Gene3D" id="1.10.10.10">
    <property type="entry name" value="Winged helix-like DNA-binding domain superfamily/Winged helix DNA-binding domain"/>
    <property type="match status" value="1"/>
</dbReference>
<evidence type="ECO:0000313" key="6">
    <source>
        <dbReference type="Proteomes" id="UP000019491"/>
    </source>
</evidence>
<dbReference type="InterPro" id="IPR002577">
    <property type="entry name" value="HTH_HxlR"/>
</dbReference>
<proteinExistence type="predicted"/>
<dbReference type="PANTHER" id="PTHR33204:SF18">
    <property type="entry name" value="TRANSCRIPTIONAL REGULATORY PROTEIN"/>
    <property type="match status" value="1"/>
</dbReference>
<gene>
    <name evidence="5" type="ORF">RW1_052_00300</name>
</gene>
<dbReference type="Proteomes" id="UP000019491">
    <property type="component" value="Unassembled WGS sequence"/>
</dbReference>
<keyword evidence="1" id="KW-0805">Transcription regulation</keyword>
<dbReference type="RefSeq" id="WP_217999469.1">
    <property type="nucleotide sequence ID" value="NZ_BAWF01000052.1"/>
</dbReference>
<dbReference type="InterPro" id="IPR036388">
    <property type="entry name" value="WH-like_DNA-bd_sf"/>
</dbReference>
<dbReference type="GO" id="GO:0003677">
    <property type="term" value="F:DNA binding"/>
    <property type="evidence" value="ECO:0007669"/>
    <property type="project" value="UniProtKB-KW"/>
</dbReference>
<keyword evidence="6" id="KW-1185">Reference proteome</keyword>
<evidence type="ECO:0000256" key="3">
    <source>
        <dbReference type="ARBA" id="ARBA00023163"/>
    </source>
</evidence>
<sequence length="137" mass="15626">MIGDRYTLEIARELFYGNHRFTDMAAQLGAPRSVLSNRLAKLCDAGVIRRRQYSDRPPREEYLLTESGRDLVPLLLALKQWGDRWCRGDVQTVEFTHRCGDQLHVETVCSACRKTVQFEDLTVSGGTHPPTLTNTME</sequence>
<keyword evidence="2" id="KW-0238">DNA-binding</keyword>
<dbReference type="CDD" id="cd00090">
    <property type="entry name" value="HTH_ARSR"/>
    <property type="match status" value="1"/>
</dbReference>
<evidence type="ECO:0000313" key="5">
    <source>
        <dbReference type="EMBL" id="GAF48323.1"/>
    </source>
</evidence>
<evidence type="ECO:0000256" key="2">
    <source>
        <dbReference type="ARBA" id="ARBA00023125"/>
    </source>
</evidence>
<organism evidence="5 6">
    <name type="scientific">Rhodococcus wratislaviensis NBRC 100605</name>
    <dbReference type="NCBI Taxonomy" id="1219028"/>
    <lineage>
        <taxon>Bacteria</taxon>
        <taxon>Bacillati</taxon>
        <taxon>Actinomycetota</taxon>
        <taxon>Actinomycetes</taxon>
        <taxon>Mycobacteriales</taxon>
        <taxon>Nocardiaceae</taxon>
        <taxon>Rhodococcus</taxon>
    </lineage>
</organism>
<dbReference type="AlphaFoldDB" id="X0PY15"/>
<dbReference type="InterPro" id="IPR036390">
    <property type="entry name" value="WH_DNA-bd_sf"/>
</dbReference>
<keyword evidence="3" id="KW-0804">Transcription</keyword>
<evidence type="ECO:0000256" key="1">
    <source>
        <dbReference type="ARBA" id="ARBA00023015"/>
    </source>
</evidence>
<dbReference type="PANTHER" id="PTHR33204">
    <property type="entry name" value="TRANSCRIPTIONAL REGULATOR, MARR FAMILY"/>
    <property type="match status" value="1"/>
</dbReference>
<accession>X0PY15</accession>
<protein>
    <submittedName>
        <fullName evidence="5">Putative HxlR family transcriptional regulator</fullName>
    </submittedName>
</protein>
<dbReference type="Pfam" id="PF01638">
    <property type="entry name" value="HxlR"/>
    <property type="match status" value="1"/>
</dbReference>
<dbReference type="PROSITE" id="PS51118">
    <property type="entry name" value="HTH_HXLR"/>
    <property type="match status" value="1"/>
</dbReference>
<dbReference type="SUPFAM" id="SSF46785">
    <property type="entry name" value="Winged helix' DNA-binding domain"/>
    <property type="match status" value="1"/>
</dbReference>
<evidence type="ECO:0000259" key="4">
    <source>
        <dbReference type="PROSITE" id="PS51118"/>
    </source>
</evidence>